<evidence type="ECO:0000313" key="2">
    <source>
        <dbReference type="EMBL" id="KAK4237721.1"/>
    </source>
</evidence>
<organism evidence="2 3">
    <name type="scientific">Achaetomium macrosporum</name>
    <dbReference type="NCBI Taxonomy" id="79813"/>
    <lineage>
        <taxon>Eukaryota</taxon>
        <taxon>Fungi</taxon>
        <taxon>Dikarya</taxon>
        <taxon>Ascomycota</taxon>
        <taxon>Pezizomycotina</taxon>
        <taxon>Sordariomycetes</taxon>
        <taxon>Sordariomycetidae</taxon>
        <taxon>Sordariales</taxon>
        <taxon>Chaetomiaceae</taxon>
        <taxon>Achaetomium</taxon>
    </lineage>
</organism>
<keyword evidence="3" id="KW-1185">Reference proteome</keyword>
<dbReference type="Proteomes" id="UP001303760">
    <property type="component" value="Unassembled WGS sequence"/>
</dbReference>
<evidence type="ECO:0000313" key="3">
    <source>
        <dbReference type="Proteomes" id="UP001303760"/>
    </source>
</evidence>
<reference evidence="2" key="2">
    <citation type="submission" date="2023-05" db="EMBL/GenBank/DDBJ databases">
        <authorList>
            <consortium name="Lawrence Berkeley National Laboratory"/>
            <person name="Steindorff A."/>
            <person name="Hensen N."/>
            <person name="Bonometti L."/>
            <person name="Westerberg I."/>
            <person name="Brannstrom I.O."/>
            <person name="Guillou S."/>
            <person name="Cros-Aarteil S."/>
            <person name="Calhoun S."/>
            <person name="Haridas S."/>
            <person name="Kuo A."/>
            <person name="Mondo S."/>
            <person name="Pangilinan J."/>
            <person name="Riley R."/>
            <person name="Labutti K."/>
            <person name="Andreopoulos B."/>
            <person name="Lipzen A."/>
            <person name="Chen C."/>
            <person name="Yanf M."/>
            <person name="Daum C."/>
            <person name="Ng V."/>
            <person name="Clum A."/>
            <person name="Ohm R."/>
            <person name="Martin F."/>
            <person name="Silar P."/>
            <person name="Natvig D."/>
            <person name="Lalanne C."/>
            <person name="Gautier V."/>
            <person name="Ament-Velasquez S.L."/>
            <person name="Kruys A."/>
            <person name="Hutchinson M.I."/>
            <person name="Powell A.J."/>
            <person name="Barry K."/>
            <person name="Miller A.N."/>
            <person name="Grigoriev I.V."/>
            <person name="Debuchy R."/>
            <person name="Gladieux P."/>
            <person name="Thoren M.H."/>
            <person name="Johannesson H."/>
        </authorList>
    </citation>
    <scope>NUCLEOTIDE SEQUENCE</scope>
    <source>
        <strain evidence="2">CBS 532.94</strain>
    </source>
</reference>
<gene>
    <name evidence="2" type="ORF">C8A03DRAFT_34288</name>
</gene>
<accession>A0AAN7H6R5</accession>
<name>A0AAN7H6R5_9PEZI</name>
<proteinExistence type="predicted"/>
<feature type="compositionally biased region" description="Basic residues" evidence="1">
    <location>
        <begin position="103"/>
        <end position="115"/>
    </location>
</feature>
<protein>
    <submittedName>
        <fullName evidence="2">Uncharacterized protein</fullName>
    </submittedName>
</protein>
<sequence>MKRLRTATIDAICDKLRTEFTYEDLINGKDVAAFMRVVMRNAKALDMSRHVQLVVAYKALDPRIRVYVEDPTETTGVDAFFRRVQDCASILLEIADEAYQQSRYRRPRGHGRRNTNRTSQAY</sequence>
<reference evidence="2" key="1">
    <citation type="journal article" date="2023" name="Mol. Phylogenet. Evol.">
        <title>Genome-scale phylogeny and comparative genomics of the fungal order Sordariales.</title>
        <authorList>
            <person name="Hensen N."/>
            <person name="Bonometti L."/>
            <person name="Westerberg I."/>
            <person name="Brannstrom I.O."/>
            <person name="Guillou S."/>
            <person name="Cros-Aarteil S."/>
            <person name="Calhoun S."/>
            <person name="Haridas S."/>
            <person name="Kuo A."/>
            <person name="Mondo S."/>
            <person name="Pangilinan J."/>
            <person name="Riley R."/>
            <person name="LaButti K."/>
            <person name="Andreopoulos B."/>
            <person name="Lipzen A."/>
            <person name="Chen C."/>
            <person name="Yan M."/>
            <person name="Daum C."/>
            <person name="Ng V."/>
            <person name="Clum A."/>
            <person name="Steindorff A."/>
            <person name="Ohm R.A."/>
            <person name="Martin F."/>
            <person name="Silar P."/>
            <person name="Natvig D.O."/>
            <person name="Lalanne C."/>
            <person name="Gautier V."/>
            <person name="Ament-Velasquez S.L."/>
            <person name="Kruys A."/>
            <person name="Hutchinson M.I."/>
            <person name="Powell A.J."/>
            <person name="Barry K."/>
            <person name="Miller A.N."/>
            <person name="Grigoriev I.V."/>
            <person name="Debuchy R."/>
            <person name="Gladieux P."/>
            <person name="Hiltunen Thoren M."/>
            <person name="Johannesson H."/>
        </authorList>
    </citation>
    <scope>NUCLEOTIDE SEQUENCE</scope>
    <source>
        <strain evidence="2">CBS 532.94</strain>
    </source>
</reference>
<dbReference type="AlphaFoldDB" id="A0AAN7H6R5"/>
<feature type="region of interest" description="Disordered" evidence="1">
    <location>
        <begin position="103"/>
        <end position="122"/>
    </location>
</feature>
<evidence type="ECO:0000256" key="1">
    <source>
        <dbReference type="SAM" id="MobiDB-lite"/>
    </source>
</evidence>
<dbReference type="EMBL" id="MU860125">
    <property type="protein sequence ID" value="KAK4237721.1"/>
    <property type="molecule type" value="Genomic_DNA"/>
</dbReference>
<comment type="caution">
    <text evidence="2">The sequence shown here is derived from an EMBL/GenBank/DDBJ whole genome shotgun (WGS) entry which is preliminary data.</text>
</comment>